<dbReference type="SUPFAM" id="SSF52799">
    <property type="entry name" value="(Phosphotyrosine protein) phosphatases II"/>
    <property type="match status" value="1"/>
</dbReference>
<name>A0A4R2PMY6_RHOSA</name>
<organism evidence="1 2">
    <name type="scientific">Rhodothalassium salexigens DSM 2132</name>
    <dbReference type="NCBI Taxonomy" id="1188247"/>
    <lineage>
        <taxon>Bacteria</taxon>
        <taxon>Pseudomonadati</taxon>
        <taxon>Pseudomonadota</taxon>
        <taxon>Alphaproteobacteria</taxon>
        <taxon>Rhodothalassiales</taxon>
        <taxon>Rhodothalassiaceae</taxon>
        <taxon>Rhodothalassium</taxon>
    </lineage>
</organism>
<dbReference type="InterPro" id="IPR016130">
    <property type="entry name" value="Tyr_Pase_AS"/>
</dbReference>
<sequence>MPMTQLPFDLSIAGLDELAGLHNRGISHAVSLIDPDEPDPPALDRMALASRMTLRLHDLIDERAGLRAPDREDVRHLIAHADALAPHQVRHLLVHCHMGRSRSTAAAAILLYRMQVTDAAGAFAAVAAVRDPIWPNSRMLRFADEILDTGGALIEAVKPVYHRMVETHPEWTGLLKHTERARDLEAD</sequence>
<dbReference type="EMBL" id="SLXO01000003">
    <property type="protein sequence ID" value="TCP36118.1"/>
    <property type="molecule type" value="Genomic_DNA"/>
</dbReference>
<protein>
    <recommendedName>
        <fullName evidence="3">Tyrosine specific protein phosphatases domain-containing protein</fullName>
    </recommendedName>
</protein>
<reference evidence="1 2" key="1">
    <citation type="submission" date="2019-03" db="EMBL/GenBank/DDBJ databases">
        <title>Genomic Encyclopedia of Type Strains, Phase IV (KMG-IV): sequencing the most valuable type-strain genomes for metagenomic binning, comparative biology and taxonomic classification.</title>
        <authorList>
            <person name="Goeker M."/>
        </authorList>
    </citation>
    <scope>NUCLEOTIDE SEQUENCE [LARGE SCALE GENOMIC DNA]</scope>
    <source>
        <strain evidence="1 2">DSM 2132</strain>
    </source>
</reference>
<dbReference type="PROSITE" id="PS00383">
    <property type="entry name" value="TYR_PHOSPHATASE_1"/>
    <property type="match status" value="1"/>
</dbReference>
<dbReference type="Proteomes" id="UP000295399">
    <property type="component" value="Unassembled WGS sequence"/>
</dbReference>
<comment type="caution">
    <text evidence="1">The sequence shown here is derived from an EMBL/GenBank/DDBJ whole genome shotgun (WGS) entry which is preliminary data.</text>
</comment>
<keyword evidence="2" id="KW-1185">Reference proteome</keyword>
<evidence type="ECO:0000313" key="1">
    <source>
        <dbReference type="EMBL" id="TCP36118.1"/>
    </source>
</evidence>
<evidence type="ECO:0000313" key="2">
    <source>
        <dbReference type="Proteomes" id="UP000295399"/>
    </source>
</evidence>
<dbReference type="Gene3D" id="3.90.190.10">
    <property type="entry name" value="Protein tyrosine phosphatase superfamily"/>
    <property type="match status" value="1"/>
</dbReference>
<gene>
    <name evidence="1" type="ORF">EV659_1033</name>
</gene>
<dbReference type="AlphaFoldDB" id="A0A4R2PMY6"/>
<dbReference type="OrthoDB" id="437665at2"/>
<evidence type="ECO:0008006" key="3">
    <source>
        <dbReference type="Google" id="ProtNLM"/>
    </source>
</evidence>
<accession>A0A4R2PMY6</accession>
<dbReference type="InParanoid" id="A0A4R2PMY6"/>
<dbReference type="RefSeq" id="WP_132707691.1">
    <property type="nucleotide sequence ID" value="NZ_JACIGF010000003.1"/>
</dbReference>
<proteinExistence type="predicted"/>
<dbReference type="InterPro" id="IPR029021">
    <property type="entry name" value="Prot-tyrosine_phosphatase-like"/>
</dbReference>